<comment type="caution">
    <text evidence="5">The sequence shown here is derived from an EMBL/GenBank/DDBJ whole genome shotgun (WGS) entry which is preliminary data.</text>
</comment>
<proteinExistence type="predicted"/>
<sequence length="742" mass="81056">MNFSQEKYKLIISFHLQFLSNILFFSFLALSFNQPKFCSTATWDSDGITLANRSIVGQYPPAIFVNTNNSIYVVNQEERIIVIWQEENVNPTKIIPGNFTAPLSLFVTSNGDIYIGDGDDNGRVQRWSVETSIFVTVMNTNSSCFGLFVDIYDTLYCSMPHEYQVVKRSLNDPLTTSNRVAAGTGTQGSASNQLSQPLGIFVDVNLDLYVTDCGNDRVQLFQSGESNGITVAGSTSLNPTITLSCPSGIILDAEKYLFIVDNNNNRIVGSGLNGFRCLVGCNGWGSQSNQLDGPFSLSFDRFGNMFVTDQSNHRIQKFLLMKDSPALSFNQPKFCPTPIWDSDGITFANQSIVGEDPRAIFVNANNTIYVVNREDNTILIWEEENVNPTKIISGNFTAPLSLFVTSNGDIYIDDGDHNGQVQRWSAETNTFVMAMNISASCYGLFIDIKNTLYCSMFHHHQVVKRSLNDVVMNSNQVAAGTGIQGSASNELDGPGGIFVDVNLDLYVADCGNDRVQLFQSGESNGITVAGSTSLNPTITLYCPTGIILDAEKYLFIVDNGNHRIVGSGLNGFRCLVGCYGAGSQSNQLNYPFSFSFDSYGNMFVTHSLNHRIQKFQYLEESCALTTTTAMVTTATTTITPMKTPTVTITTTTETMKTTATTTTARKTVSATTMATTTTLSTTTTTTTTTTTIITTTTITAITTATTSATTTTSNSGAVTTWFSSKFGFFVPSVLIYLIYIHN</sequence>
<keyword evidence="3" id="KW-1133">Transmembrane helix</keyword>
<dbReference type="GO" id="GO:0008270">
    <property type="term" value="F:zinc ion binding"/>
    <property type="evidence" value="ECO:0007669"/>
    <property type="project" value="UniProtKB-KW"/>
</dbReference>
<dbReference type="OrthoDB" id="10060045at2759"/>
<evidence type="ECO:0000313" key="5">
    <source>
        <dbReference type="EMBL" id="CAF4029952.1"/>
    </source>
</evidence>
<keyword evidence="3" id="KW-0812">Transmembrane</keyword>
<feature type="repeat" description="NHL" evidence="2">
    <location>
        <begin position="188"/>
        <end position="224"/>
    </location>
</feature>
<dbReference type="Proteomes" id="UP000663891">
    <property type="component" value="Unassembled WGS sequence"/>
</dbReference>
<dbReference type="PROSITE" id="PS51125">
    <property type="entry name" value="NHL"/>
    <property type="match status" value="1"/>
</dbReference>
<gene>
    <name evidence="5" type="ORF">OKA104_LOCUS31512</name>
    <name evidence="4" type="ORF">VCS650_LOCUS38138</name>
</gene>
<evidence type="ECO:0000313" key="6">
    <source>
        <dbReference type="Proteomes" id="UP000663881"/>
    </source>
</evidence>
<dbReference type="PANTHER" id="PTHR24104">
    <property type="entry name" value="E3 UBIQUITIN-PROTEIN LIGASE NHLRC1-RELATED"/>
    <property type="match status" value="1"/>
</dbReference>
<evidence type="ECO:0008006" key="7">
    <source>
        <dbReference type="Google" id="ProtNLM"/>
    </source>
</evidence>
<evidence type="ECO:0000256" key="1">
    <source>
        <dbReference type="ARBA" id="ARBA00022737"/>
    </source>
</evidence>
<evidence type="ECO:0000313" key="4">
    <source>
        <dbReference type="EMBL" id="CAF1428315.1"/>
    </source>
</evidence>
<dbReference type="EMBL" id="CAJOAY010003595">
    <property type="protein sequence ID" value="CAF4029952.1"/>
    <property type="molecule type" value="Genomic_DNA"/>
</dbReference>
<name>A0A819Q6D4_9BILA</name>
<organism evidence="5 6">
    <name type="scientific">Adineta steineri</name>
    <dbReference type="NCBI Taxonomy" id="433720"/>
    <lineage>
        <taxon>Eukaryota</taxon>
        <taxon>Metazoa</taxon>
        <taxon>Spiralia</taxon>
        <taxon>Gnathifera</taxon>
        <taxon>Rotifera</taxon>
        <taxon>Eurotatoria</taxon>
        <taxon>Bdelloidea</taxon>
        <taxon>Adinetida</taxon>
        <taxon>Adinetidae</taxon>
        <taxon>Adineta</taxon>
    </lineage>
</organism>
<evidence type="ECO:0000256" key="2">
    <source>
        <dbReference type="PROSITE-ProRule" id="PRU00504"/>
    </source>
</evidence>
<evidence type="ECO:0000256" key="3">
    <source>
        <dbReference type="SAM" id="Phobius"/>
    </source>
</evidence>
<protein>
    <recommendedName>
        <fullName evidence="7">NHL repeat containing protein-like protein</fullName>
    </recommendedName>
</protein>
<dbReference type="Proteomes" id="UP000663881">
    <property type="component" value="Unassembled WGS sequence"/>
</dbReference>
<dbReference type="InterPro" id="IPR050952">
    <property type="entry name" value="TRIM-NHL_E3_ligases"/>
</dbReference>
<dbReference type="InterPro" id="IPR011042">
    <property type="entry name" value="6-blade_b-propeller_TolB-like"/>
</dbReference>
<accession>A0A819Q6D4</accession>
<dbReference type="Gene3D" id="2.120.10.30">
    <property type="entry name" value="TolB, C-terminal domain"/>
    <property type="match status" value="3"/>
</dbReference>
<dbReference type="EMBL" id="CAJNON010001104">
    <property type="protein sequence ID" value="CAF1428315.1"/>
    <property type="molecule type" value="Genomic_DNA"/>
</dbReference>
<dbReference type="SUPFAM" id="SSF101898">
    <property type="entry name" value="NHL repeat"/>
    <property type="match status" value="2"/>
</dbReference>
<dbReference type="AlphaFoldDB" id="A0A819Q6D4"/>
<keyword evidence="3" id="KW-0472">Membrane</keyword>
<feature type="transmembrane region" description="Helical" evidence="3">
    <location>
        <begin position="721"/>
        <end position="740"/>
    </location>
</feature>
<reference evidence="5" key="1">
    <citation type="submission" date="2021-02" db="EMBL/GenBank/DDBJ databases">
        <authorList>
            <person name="Nowell W R."/>
        </authorList>
    </citation>
    <scope>NUCLEOTIDE SEQUENCE</scope>
</reference>
<dbReference type="Gene3D" id="2.40.10.500">
    <property type="match status" value="1"/>
</dbReference>
<dbReference type="CDD" id="cd05819">
    <property type="entry name" value="NHL"/>
    <property type="match status" value="2"/>
</dbReference>
<dbReference type="InterPro" id="IPR001258">
    <property type="entry name" value="NHL_repeat"/>
</dbReference>
<dbReference type="PANTHER" id="PTHR24104:SF25">
    <property type="entry name" value="PROTEIN LIN-41"/>
    <property type="match status" value="1"/>
</dbReference>
<keyword evidence="1" id="KW-0677">Repeat</keyword>